<dbReference type="AlphaFoldDB" id="A0AAV4RL93"/>
<dbReference type="SUPFAM" id="SSF54001">
    <property type="entry name" value="Cysteine proteinases"/>
    <property type="match status" value="1"/>
</dbReference>
<evidence type="ECO:0000256" key="3">
    <source>
        <dbReference type="ARBA" id="ARBA00022801"/>
    </source>
</evidence>
<dbReference type="InterPro" id="IPR038765">
    <property type="entry name" value="Papain-like_cys_pep_sf"/>
</dbReference>
<dbReference type="InterPro" id="IPR003653">
    <property type="entry name" value="Peptidase_C48_C"/>
</dbReference>
<name>A0AAV4RL93_9ARAC</name>
<sequence length="142" mass="16621">MIKVTGFRGVFTIDALPKQMRKFENGVINFDISTGPGTHWVCYYNDPKYEFVEYFDSFGEYEYEGIKFKEGDFPKNIVKYLKTSKKEIRYNSSFLQQPTSVKCGLFCMKYISERNKGKSPVEVLYSFTQEPSSYNENLVLNK</sequence>
<accession>A0AAV4RL93</accession>
<dbReference type="EMBL" id="BPLQ01006451">
    <property type="protein sequence ID" value="GIY22500.1"/>
    <property type="molecule type" value="Genomic_DNA"/>
</dbReference>
<evidence type="ECO:0000313" key="5">
    <source>
        <dbReference type="EMBL" id="GIY22500.1"/>
    </source>
</evidence>
<evidence type="ECO:0000256" key="1">
    <source>
        <dbReference type="ARBA" id="ARBA00005234"/>
    </source>
</evidence>
<gene>
    <name evidence="5" type="ORF">CDAR_200131</name>
</gene>
<comment type="caution">
    <text evidence="5">The sequence shown here is derived from an EMBL/GenBank/DDBJ whole genome shotgun (WGS) entry which is preliminary data.</text>
</comment>
<dbReference type="Gene3D" id="3.40.395.10">
    <property type="entry name" value="Adenoviral Proteinase, Chain A"/>
    <property type="match status" value="1"/>
</dbReference>
<proteinExistence type="inferred from homology"/>
<evidence type="ECO:0000313" key="6">
    <source>
        <dbReference type="Proteomes" id="UP001054837"/>
    </source>
</evidence>
<evidence type="ECO:0000256" key="2">
    <source>
        <dbReference type="ARBA" id="ARBA00022670"/>
    </source>
</evidence>
<keyword evidence="3" id="KW-0378">Hydrolase</keyword>
<keyword evidence="6" id="KW-1185">Reference proteome</keyword>
<comment type="similarity">
    <text evidence="1">Belongs to the peptidase C48 family.</text>
</comment>
<dbReference type="Pfam" id="PF02902">
    <property type="entry name" value="Peptidase_C48"/>
    <property type="match status" value="1"/>
</dbReference>
<dbReference type="GO" id="GO:0008234">
    <property type="term" value="F:cysteine-type peptidase activity"/>
    <property type="evidence" value="ECO:0007669"/>
    <property type="project" value="InterPro"/>
</dbReference>
<reference evidence="5 6" key="1">
    <citation type="submission" date="2021-06" db="EMBL/GenBank/DDBJ databases">
        <title>Caerostris darwini draft genome.</title>
        <authorList>
            <person name="Kono N."/>
            <person name="Arakawa K."/>
        </authorList>
    </citation>
    <scope>NUCLEOTIDE SEQUENCE [LARGE SCALE GENOMIC DNA]</scope>
</reference>
<feature type="domain" description="Ubiquitin-like protease family profile" evidence="4">
    <location>
        <begin position="35"/>
        <end position="113"/>
    </location>
</feature>
<dbReference type="Proteomes" id="UP001054837">
    <property type="component" value="Unassembled WGS sequence"/>
</dbReference>
<evidence type="ECO:0000259" key="4">
    <source>
        <dbReference type="Pfam" id="PF02902"/>
    </source>
</evidence>
<organism evidence="5 6">
    <name type="scientific">Caerostris darwini</name>
    <dbReference type="NCBI Taxonomy" id="1538125"/>
    <lineage>
        <taxon>Eukaryota</taxon>
        <taxon>Metazoa</taxon>
        <taxon>Ecdysozoa</taxon>
        <taxon>Arthropoda</taxon>
        <taxon>Chelicerata</taxon>
        <taxon>Arachnida</taxon>
        <taxon>Araneae</taxon>
        <taxon>Araneomorphae</taxon>
        <taxon>Entelegynae</taxon>
        <taxon>Araneoidea</taxon>
        <taxon>Araneidae</taxon>
        <taxon>Caerostris</taxon>
    </lineage>
</organism>
<dbReference type="GO" id="GO:0006508">
    <property type="term" value="P:proteolysis"/>
    <property type="evidence" value="ECO:0007669"/>
    <property type="project" value="UniProtKB-KW"/>
</dbReference>
<keyword evidence="2" id="KW-0645">Protease</keyword>
<protein>
    <recommendedName>
        <fullName evidence="4">Ubiquitin-like protease family profile domain-containing protein</fullName>
    </recommendedName>
</protein>